<name>A0A2S8G9S3_9BACT</name>
<dbReference type="RefSeq" id="WP_105351907.1">
    <property type="nucleotide sequence ID" value="NZ_PUIB01000006.1"/>
</dbReference>
<keyword evidence="3" id="KW-0804">Transcription</keyword>
<evidence type="ECO:0000256" key="2">
    <source>
        <dbReference type="ARBA" id="ARBA00023125"/>
    </source>
</evidence>
<dbReference type="Gene3D" id="1.20.120.530">
    <property type="entry name" value="GntR ligand-binding domain-like"/>
    <property type="match status" value="1"/>
</dbReference>
<proteinExistence type="predicted"/>
<dbReference type="GO" id="GO:0003700">
    <property type="term" value="F:DNA-binding transcription factor activity"/>
    <property type="evidence" value="ECO:0007669"/>
    <property type="project" value="InterPro"/>
</dbReference>
<accession>A0A2S8G9S3</accession>
<comment type="caution">
    <text evidence="5">The sequence shown here is derived from an EMBL/GenBank/DDBJ whole genome shotgun (WGS) entry which is preliminary data.</text>
</comment>
<reference evidence="5 6" key="1">
    <citation type="submission" date="2018-02" db="EMBL/GenBank/DDBJ databases">
        <title>Comparative genomes isolates from brazilian mangrove.</title>
        <authorList>
            <person name="Araujo J.E."/>
            <person name="Taketani R.G."/>
            <person name="Silva M.C.P."/>
            <person name="Loureco M.V."/>
            <person name="Andreote F.D."/>
        </authorList>
    </citation>
    <scope>NUCLEOTIDE SEQUENCE [LARGE SCALE GENOMIC DNA]</scope>
    <source>
        <strain evidence="5 6">NAP PRIS-MGV</strain>
    </source>
</reference>
<dbReference type="PANTHER" id="PTHR43537">
    <property type="entry name" value="TRANSCRIPTIONAL REGULATOR, GNTR FAMILY"/>
    <property type="match status" value="1"/>
</dbReference>
<dbReference type="Proteomes" id="UP000239388">
    <property type="component" value="Unassembled WGS sequence"/>
</dbReference>
<dbReference type="InterPro" id="IPR036388">
    <property type="entry name" value="WH-like_DNA-bd_sf"/>
</dbReference>
<dbReference type="SUPFAM" id="SSF46785">
    <property type="entry name" value="Winged helix' DNA-binding domain"/>
    <property type="match status" value="1"/>
</dbReference>
<dbReference type="SMART" id="SM00345">
    <property type="entry name" value="HTH_GNTR"/>
    <property type="match status" value="1"/>
</dbReference>
<dbReference type="PANTHER" id="PTHR43537:SF24">
    <property type="entry name" value="GLUCONATE OPERON TRANSCRIPTIONAL REPRESSOR"/>
    <property type="match status" value="1"/>
</dbReference>
<dbReference type="Pfam" id="PF07729">
    <property type="entry name" value="FCD"/>
    <property type="match status" value="1"/>
</dbReference>
<dbReference type="GO" id="GO:0003677">
    <property type="term" value="F:DNA binding"/>
    <property type="evidence" value="ECO:0007669"/>
    <property type="project" value="UniProtKB-KW"/>
</dbReference>
<gene>
    <name evidence="5" type="ORF">C5Y98_04285</name>
</gene>
<dbReference type="Gene3D" id="1.10.10.10">
    <property type="entry name" value="Winged helix-like DNA-binding domain superfamily/Winged helix DNA-binding domain"/>
    <property type="match status" value="1"/>
</dbReference>
<dbReference type="InterPro" id="IPR000524">
    <property type="entry name" value="Tscrpt_reg_HTH_GntR"/>
</dbReference>
<evidence type="ECO:0000256" key="1">
    <source>
        <dbReference type="ARBA" id="ARBA00023015"/>
    </source>
</evidence>
<keyword evidence="1" id="KW-0805">Transcription regulation</keyword>
<dbReference type="InterPro" id="IPR011711">
    <property type="entry name" value="GntR_C"/>
</dbReference>
<feature type="domain" description="HTH gntR-type" evidence="4">
    <location>
        <begin position="3"/>
        <end position="70"/>
    </location>
</feature>
<dbReference type="Pfam" id="PF00392">
    <property type="entry name" value="GntR"/>
    <property type="match status" value="1"/>
</dbReference>
<dbReference type="AlphaFoldDB" id="A0A2S8G9S3"/>
<dbReference type="SUPFAM" id="SSF48008">
    <property type="entry name" value="GntR ligand-binding domain-like"/>
    <property type="match status" value="1"/>
</dbReference>
<keyword evidence="2" id="KW-0238">DNA-binding</keyword>
<dbReference type="SMART" id="SM00895">
    <property type="entry name" value="FCD"/>
    <property type="match status" value="1"/>
</dbReference>
<evidence type="ECO:0000259" key="4">
    <source>
        <dbReference type="PROSITE" id="PS50949"/>
    </source>
</evidence>
<evidence type="ECO:0000313" key="5">
    <source>
        <dbReference type="EMBL" id="PQO41177.1"/>
    </source>
</evidence>
<dbReference type="PROSITE" id="PS50949">
    <property type="entry name" value="HTH_GNTR"/>
    <property type="match status" value="1"/>
</dbReference>
<dbReference type="EMBL" id="PUIB01000006">
    <property type="protein sequence ID" value="PQO41177.1"/>
    <property type="molecule type" value="Genomic_DNA"/>
</dbReference>
<protein>
    <submittedName>
        <fullName evidence="5">GntR family transcriptional regulator</fullName>
    </submittedName>
</protein>
<sequence length="232" mass="25570">MSKNQSDIAYEFLRQKLLNRELLPGTRVRYGPLGTEIGMSATPVREAIGRLASEGLVELVPQSGAIVKQPTRLDALEVFELREAIEPFAVAKASQLIGVRQLKTLQATIDTMQTILKQVSTGSTTGTQNATPFDQADLKFHLTILESVDNRRMLKAIGDLHLLTEIIGAARHTYEADILEMTIEDHTAILDGLKLRDADAASKAMVTHIRNSRQITLSQMSGPERPIFPLTN</sequence>
<dbReference type="InterPro" id="IPR008920">
    <property type="entry name" value="TF_FadR/GntR_C"/>
</dbReference>
<evidence type="ECO:0000256" key="3">
    <source>
        <dbReference type="ARBA" id="ARBA00023163"/>
    </source>
</evidence>
<dbReference type="InterPro" id="IPR036390">
    <property type="entry name" value="WH_DNA-bd_sf"/>
</dbReference>
<dbReference type="OrthoDB" id="114741at2"/>
<evidence type="ECO:0000313" key="6">
    <source>
        <dbReference type="Proteomes" id="UP000239388"/>
    </source>
</evidence>
<organism evidence="5 6">
    <name type="scientific">Blastopirellula marina</name>
    <dbReference type="NCBI Taxonomy" id="124"/>
    <lineage>
        <taxon>Bacteria</taxon>
        <taxon>Pseudomonadati</taxon>
        <taxon>Planctomycetota</taxon>
        <taxon>Planctomycetia</taxon>
        <taxon>Pirellulales</taxon>
        <taxon>Pirellulaceae</taxon>
        <taxon>Blastopirellula</taxon>
    </lineage>
</organism>